<reference evidence="1 2" key="1">
    <citation type="journal article" date="2019" name="Emerg. Microbes Infect.">
        <title>Comprehensive subspecies identification of 175 nontuberculous mycobacteria species based on 7547 genomic profiles.</title>
        <authorList>
            <person name="Matsumoto Y."/>
            <person name="Kinjo T."/>
            <person name="Motooka D."/>
            <person name="Nabeya D."/>
            <person name="Jung N."/>
            <person name="Uechi K."/>
            <person name="Horii T."/>
            <person name="Iida T."/>
            <person name="Fujita J."/>
            <person name="Nakamura S."/>
        </authorList>
    </citation>
    <scope>NUCLEOTIDE SEQUENCE [LARGE SCALE GENOMIC DNA]</scope>
    <source>
        <strain evidence="1 2">JCM 13574</strain>
    </source>
</reference>
<dbReference type="AlphaFoldDB" id="A0A7I7XJ64"/>
<evidence type="ECO:0000313" key="1">
    <source>
        <dbReference type="EMBL" id="BBZ29230.1"/>
    </source>
</evidence>
<dbReference type="RefSeq" id="WP_163739611.1">
    <property type="nucleotide sequence ID" value="NZ_AP022610.1"/>
</dbReference>
<evidence type="ECO:0000313" key="2">
    <source>
        <dbReference type="Proteomes" id="UP000466517"/>
    </source>
</evidence>
<proteinExistence type="predicted"/>
<organism evidence="1 2">
    <name type="scientific">Mycolicibacterium madagascariense</name>
    <dbReference type="NCBI Taxonomy" id="212765"/>
    <lineage>
        <taxon>Bacteria</taxon>
        <taxon>Bacillati</taxon>
        <taxon>Actinomycetota</taxon>
        <taxon>Actinomycetes</taxon>
        <taxon>Mycobacteriales</taxon>
        <taxon>Mycobacteriaceae</taxon>
        <taxon>Mycolicibacterium</taxon>
    </lineage>
</organism>
<accession>A0A7I7XJ64</accession>
<sequence length="284" mass="30558">MDLMTDHLAEARSAHQRRDWDASHGAYARADAVGPLATDDVEAYAATAWRLGHAQEAVRLAERVYGRVVRADPAAAAQAAVDLAQKWLTRGDVNICRIWMDRSRRLLDPASAVPTHGYLGYLEAVVALRTRAVEGLPARALHDTATATGDPALLVLSSVVAGCEAWAAGRVDDGRALIERAIPALEAGEVRLEWAGDAYALVLFDCRELVDPPTLTRWAASMATWCGMHDAPIYHRVLRVHHADSDGELLTAASSLNGVHAGAAAAALRRLDELRRRGDARGTG</sequence>
<protein>
    <submittedName>
        <fullName evidence="1">Uncharacterized protein</fullName>
    </submittedName>
</protein>
<gene>
    <name evidence="1" type="ORF">MMAD_35250</name>
</gene>
<dbReference type="EMBL" id="AP022610">
    <property type="protein sequence ID" value="BBZ29230.1"/>
    <property type="molecule type" value="Genomic_DNA"/>
</dbReference>
<keyword evidence="2" id="KW-1185">Reference proteome</keyword>
<name>A0A7I7XJ64_9MYCO</name>
<dbReference type="KEGG" id="mmag:MMAD_35250"/>
<dbReference type="Proteomes" id="UP000466517">
    <property type="component" value="Chromosome"/>
</dbReference>